<keyword evidence="1" id="KW-1133">Transmembrane helix</keyword>
<dbReference type="EMBL" id="CYRY02005995">
    <property type="protein sequence ID" value="VCW70525.1"/>
    <property type="molecule type" value="Genomic_DNA"/>
</dbReference>
<dbReference type="Proteomes" id="UP000269945">
    <property type="component" value="Unassembled WGS sequence"/>
</dbReference>
<protein>
    <submittedName>
        <fullName evidence="2">Uncharacterized protein</fullName>
    </submittedName>
</protein>
<reference evidence="2 3" key="1">
    <citation type="submission" date="2018-10" db="EMBL/GenBank/DDBJ databases">
        <authorList>
            <person name="Ekblom R."/>
            <person name="Jareborg N."/>
        </authorList>
    </citation>
    <scope>NUCLEOTIDE SEQUENCE [LARGE SCALE GENOMIC DNA]</scope>
    <source>
        <tissue evidence="2">Muscle</tissue>
    </source>
</reference>
<name>A0A9X9LKM7_GULGU</name>
<evidence type="ECO:0000313" key="3">
    <source>
        <dbReference type="Proteomes" id="UP000269945"/>
    </source>
</evidence>
<gene>
    <name evidence="2" type="ORF">BN2614_LOCUS3</name>
</gene>
<accession>A0A9X9LKM7</accession>
<keyword evidence="1" id="KW-0812">Transmembrane</keyword>
<organism evidence="2 3">
    <name type="scientific">Gulo gulo</name>
    <name type="common">Wolverine</name>
    <name type="synonym">Gluton</name>
    <dbReference type="NCBI Taxonomy" id="48420"/>
    <lineage>
        <taxon>Eukaryota</taxon>
        <taxon>Metazoa</taxon>
        <taxon>Chordata</taxon>
        <taxon>Craniata</taxon>
        <taxon>Vertebrata</taxon>
        <taxon>Euteleostomi</taxon>
        <taxon>Mammalia</taxon>
        <taxon>Eutheria</taxon>
        <taxon>Laurasiatheria</taxon>
        <taxon>Carnivora</taxon>
        <taxon>Caniformia</taxon>
        <taxon>Musteloidea</taxon>
        <taxon>Mustelidae</taxon>
        <taxon>Guloninae</taxon>
        <taxon>Gulo</taxon>
    </lineage>
</organism>
<comment type="caution">
    <text evidence="2">The sequence shown here is derived from an EMBL/GenBank/DDBJ whole genome shotgun (WGS) entry which is preliminary data.</text>
</comment>
<keyword evidence="3" id="KW-1185">Reference proteome</keyword>
<keyword evidence="1" id="KW-0472">Membrane</keyword>
<feature type="transmembrane region" description="Helical" evidence="1">
    <location>
        <begin position="20"/>
        <end position="42"/>
    </location>
</feature>
<evidence type="ECO:0000256" key="1">
    <source>
        <dbReference type="SAM" id="Phobius"/>
    </source>
</evidence>
<proteinExistence type="predicted"/>
<evidence type="ECO:0000313" key="2">
    <source>
        <dbReference type="EMBL" id="VCW70525.1"/>
    </source>
</evidence>
<sequence>MSQPMQGFCSSLRCNLRIRLTITVLQLMAIGAAIILTMSQIMRK</sequence>
<dbReference type="AlphaFoldDB" id="A0A9X9LKM7"/>